<evidence type="ECO:0000256" key="5">
    <source>
        <dbReference type="ARBA" id="ARBA00022833"/>
    </source>
</evidence>
<evidence type="ECO:0000256" key="1">
    <source>
        <dbReference type="ARBA" id="ARBA00009651"/>
    </source>
</evidence>
<dbReference type="InterPro" id="IPR013083">
    <property type="entry name" value="Znf_RING/FYVE/PHD"/>
</dbReference>
<dbReference type="InterPro" id="IPR013320">
    <property type="entry name" value="ConA-like_dom_sf"/>
</dbReference>
<evidence type="ECO:0000256" key="8">
    <source>
        <dbReference type="SAM" id="Coils"/>
    </source>
</evidence>
<dbReference type="SMART" id="SM00336">
    <property type="entry name" value="BBOX"/>
    <property type="match status" value="1"/>
</dbReference>
<keyword evidence="5" id="KW-0862">Zinc</keyword>
<name>A0A8D2J3A4_VARKO</name>
<evidence type="ECO:0000256" key="6">
    <source>
        <dbReference type="ARBA" id="ARBA00034460"/>
    </source>
</evidence>
<dbReference type="PROSITE" id="PS50188">
    <property type="entry name" value="B302_SPRY"/>
    <property type="match status" value="1"/>
</dbReference>
<dbReference type="SUPFAM" id="SSF57845">
    <property type="entry name" value="B-box zinc-binding domain"/>
    <property type="match status" value="1"/>
</dbReference>
<comment type="function">
    <text evidence="6">Neurotoxin that produces dose-dependent hypolocomotion and hyperalgesia in mice. May directly act on the central nervous system, as it is 6500-fold more potent when administered intracerebroventricularly than intraperitoneal.</text>
</comment>
<keyword evidence="2" id="KW-0528">Neurotoxin</keyword>
<dbReference type="Proteomes" id="UP000694545">
    <property type="component" value="Unplaced"/>
</dbReference>
<dbReference type="PROSITE" id="PS50089">
    <property type="entry name" value="ZF_RING_2"/>
    <property type="match status" value="1"/>
</dbReference>
<dbReference type="Gene3D" id="2.60.120.920">
    <property type="match status" value="1"/>
</dbReference>
<keyword evidence="8" id="KW-0175">Coiled coil</keyword>
<dbReference type="SUPFAM" id="SSF49899">
    <property type="entry name" value="Concanavalin A-like lectins/glucanases"/>
    <property type="match status" value="1"/>
</dbReference>
<dbReference type="InterPro" id="IPR043136">
    <property type="entry name" value="B30.2/SPRY_sf"/>
</dbReference>
<evidence type="ECO:0000313" key="13">
    <source>
        <dbReference type="Proteomes" id="UP000694545"/>
    </source>
</evidence>
<sequence>TASDSPWNTLFCPICLDYFTEPVILTCQHNFCRTCISTSCAGLGGSFACPQCKVRSRPGELRPNTQLGKVAERAREMASILDPCGSDRWDCQQEMCQKHQEVLKLFCMEDTALICVVCVRSKEHRAHMVVPVEEAAEEFKVNTQNTQGPNIFCICISLQSRVETERNRATQMFQQLQRNLQDRENHILQGFSQVTKDLRKMEENNRKVHQGAPLLQERILELEEKCQQPDTEFLKVKRKSLGKEVEKRGVCVWLQGPWKRFHLCQARKYQIMTASRQDVFYPSFCVLGSEGFTGGRHHWLVQLKGRCGWALGVAHESVNRKRPVVLQPAHGVWAVELGPFQLHSFAAPSEAEAEVPPPKLRKTLVSLDYEAGRLAFSDPQSPEPLFTFRTSFKGKLYPFFWLWSPEASITLCP</sequence>
<dbReference type="AlphaFoldDB" id="A0A8D2J3A4"/>
<evidence type="ECO:0000256" key="3">
    <source>
        <dbReference type="ARBA" id="ARBA00022723"/>
    </source>
</evidence>
<evidence type="ECO:0000256" key="4">
    <source>
        <dbReference type="ARBA" id="ARBA00022771"/>
    </source>
</evidence>
<dbReference type="PROSITE" id="PS50119">
    <property type="entry name" value="ZF_BBOX"/>
    <property type="match status" value="1"/>
</dbReference>
<feature type="domain" description="B30.2/SPRY" evidence="11">
    <location>
        <begin position="232"/>
        <end position="413"/>
    </location>
</feature>
<dbReference type="Pfam" id="PF15227">
    <property type="entry name" value="zf-C3HC4_4"/>
    <property type="match status" value="1"/>
</dbReference>
<dbReference type="Pfam" id="PF00622">
    <property type="entry name" value="SPRY"/>
    <property type="match status" value="1"/>
</dbReference>
<comment type="similarity">
    <text evidence="1">Belongs to the ohanin/vespryn family.</text>
</comment>
<dbReference type="Gene3D" id="3.30.160.60">
    <property type="entry name" value="Classic Zinc Finger"/>
    <property type="match status" value="1"/>
</dbReference>
<dbReference type="SMART" id="SM00184">
    <property type="entry name" value="RING"/>
    <property type="match status" value="1"/>
</dbReference>
<reference evidence="12" key="2">
    <citation type="submission" date="2025-09" db="UniProtKB">
        <authorList>
            <consortium name="Ensembl"/>
        </authorList>
    </citation>
    <scope>IDENTIFICATION</scope>
</reference>
<keyword evidence="4 7" id="KW-0863">Zinc-finger</keyword>
<keyword evidence="3" id="KW-0479">Metal-binding</keyword>
<dbReference type="SUPFAM" id="SSF57850">
    <property type="entry name" value="RING/U-box"/>
    <property type="match status" value="1"/>
</dbReference>
<reference evidence="12" key="1">
    <citation type="submission" date="2025-08" db="UniProtKB">
        <authorList>
            <consortium name="Ensembl"/>
        </authorList>
    </citation>
    <scope>IDENTIFICATION</scope>
</reference>
<evidence type="ECO:0000259" key="10">
    <source>
        <dbReference type="PROSITE" id="PS50119"/>
    </source>
</evidence>
<dbReference type="Gene3D" id="3.30.40.10">
    <property type="entry name" value="Zinc/RING finger domain, C3HC4 (zinc finger)"/>
    <property type="match status" value="1"/>
</dbReference>
<dbReference type="PANTHER" id="PTHR24103">
    <property type="entry name" value="E3 UBIQUITIN-PROTEIN LIGASE TRIM"/>
    <property type="match status" value="1"/>
</dbReference>
<keyword evidence="2" id="KW-0800">Toxin</keyword>
<evidence type="ECO:0000256" key="2">
    <source>
        <dbReference type="ARBA" id="ARBA00022699"/>
    </source>
</evidence>
<organism evidence="12 13">
    <name type="scientific">Varanus komodoensis</name>
    <name type="common">Komodo dragon</name>
    <dbReference type="NCBI Taxonomy" id="61221"/>
    <lineage>
        <taxon>Eukaryota</taxon>
        <taxon>Metazoa</taxon>
        <taxon>Chordata</taxon>
        <taxon>Craniata</taxon>
        <taxon>Vertebrata</taxon>
        <taxon>Euteleostomi</taxon>
        <taxon>Lepidosauria</taxon>
        <taxon>Squamata</taxon>
        <taxon>Bifurcata</taxon>
        <taxon>Unidentata</taxon>
        <taxon>Episquamata</taxon>
        <taxon>Toxicofera</taxon>
        <taxon>Anguimorpha</taxon>
        <taxon>Paleoanguimorpha</taxon>
        <taxon>Varanoidea</taxon>
        <taxon>Varanidae</taxon>
        <taxon>Varanus</taxon>
    </lineage>
</organism>
<dbReference type="PROSITE" id="PS00518">
    <property type="entry name" value="ZF_RING_1"/>
    <property type="match status" value="1"/>
</dbReference>
<evidence type="ECO:0000259" key="11">
    <source>
        <dbReference type="PROSITE" id="PS50188"/>
    </source>
</evidence>
<dbReference type="InterPro" id="IPR003877">
    <property type="entry name" value="SPRY_dom"/>
</dbReference>
<dbReference type="SMART" id="SM00449">
    <property type="entry name" value="SPRY"/>
    <property type="match status" value="1"/>
</dbReference>
<dbReference type="Pfam" id="PF00643">
    <property type="entry name" value="zf-B_box"/>
    <property type="match status" value="1"/>
</dbReference>
<feature type="coiled-coil region" evidence="8">
    <location>
        <begin position="159"/>
        <end position="186"/>
    </location>
</feature>
<dbReference type="PRINTS" id="PR01407">
    <property type="entry name" value="BUTYPHLNCDUF"/>
</dbReference>
<dbReference type="InterPro" id="IPR017907">
    <property type="entry name" value="Znf_RING_CS"/>
</dbReference>
<proteinExistence type="inferred from homology"/>
<evidence type="ECO:0000256" key="7">
    <source>
        <dbReference type="PROSITE-ProRule" id="PRU00024"/>
    </source>
</evidence>
<dbReference type="CDD" id="cd19762">
    <property type="entry name" value="Bbox2_TRIM7-like"/>
    <property type="match status" value="1"/>
</dbReference>
<keyword evidence="13" id="KW-1185">Reference proteome</keyword>
<evidence type="ECO:0000259" key="9">
    <source>
        <dbReference type="PROSITE" id="PS50089"/>
    </source>
</evidence>
<dbReference type="InterPro" id="IPR000315">
    <property type="entry name" value="Znf_B-box"/>
</dbReference>
<dbReference type="Ensembl" id="ENSVKKT00000006267.1">
    <property type="protein sequence ID" value="ENSVKKP00000006106.1"/>
    <property type="gene ID" value="ENSVKKG00000004444.1"/>
</dbReference>
<evidence type="ECO:0000313" key="12">
    <source>
        <dbReference type="Ensembl" id="ENSVKKP00000006106.1"/>
    </source>
</evidence>
<feature type="domain" description="B box-type" evidence="10">
    <location>
        <begin position="91"/>
        <end position="132"/>
    </location>
</feature>
<feature type="domain" description="RING-type" evidence="9">
    <location>
        <begin position="12"/>
        <end position="53"/>
    </location>
</feature>
<protein>
    <submittedName>
        <fullName evidence="12">Uncharacterized protein</fullName>
    </submittedName>
</protein>
<dbReference type="GO" id="GO:0008270">
    <property type="term" value="F:zinc ion binding"/>
    <property type="evidence" value="ECO:0007669"/>
    <property type="project" value="UniProtKB-KW"/>
</dbReference>
<dbReference type="InterPro" id="IPR050143">
    <property type="entry name" value="TRIM/RBCC"/>
</dbReference>
<dbReference type="InterPro" id="IPR003879">
    <property type="entry name" value="Butyrophylin_SPRY"/>
</dbReference>
<dbReference type="InterPro" id="IPR001841">
    <property type="entry name" value="Znf_RING"/>
</dbReference>
<dbReference type="InterPro" id="IPR001870">
    <property type="entry name" value="B30.2/SPRY"/>
</dbReference>
<accession>A0A8D2J3A4</accession>